<organism evidence="1 2">
    <name type="scientific">Ditylenchus dipsaci</name>
    <dbReference type="NCBI Taxonomy" id="166011"/>
    <lineage>
        <taxon>Eukaryota</taxon>
        <taxon>Metazoa</taxon>
        <taxon>Ecdysozoa</taxon>
        <taxon>Nematoda</taxon>
        <taxon>Chromadorea</taxon>
        <taxon>Rhabditida</taxon>
        <taxon>Tylenchina</taxon>
        <taxon>Tylenchomorpha</taxon>
        <taxon>Sphaerularioidea</taxon>
        <taxon>Anguinidae</taxon>
        <taxon>Anguininae</taxon>
        <taxon>Ditylenchus</taxon>
    </lineage>
</organism>
<proteinExistence type="predicted"/>
<evidence type="ECO:0000313" key="1">
    <source>
        <dbReference type="Proteomes" id="UP000887574"/>
    </source>
</evidence>
<dbReference type="AlphaFoldDB" id="A0A915DAC7"/>
<dbReference type="Proteomes" id="UP000887574">
    <property type="component" value="Unplaced"/>
</dbReference>
<reference evidence="2" key="1">
    <citation type="submission" date="2022-11" db="UniProtKB">
        <authorList>
            <consortium name="WormBaseParasite"/>
        </authorList>
    </citation>
    <scope>IDENTIFICATION</scope>
</reference>
<protein>
    <submittedName>
        <fullName evidence="2">F-box domain-containing protein</fullName>
    </submittedName>
</protein>
<accession>A0A915DAC7</accession>
<keyword evidence="1" id="KW-1185">Reference proteome</keyword>
<sequence length="164" mass="18943">MIALSSDVLFEVLSFLKRSELGELAWASRQLNLFTKKHFPNFPLNSVDCLLIRNCARPEHYFAFFNNSTTWPCRQLETLQGYASTQRFVVKTAILSMSMQMLSEQWKQKLESISALWKSGKLVLEMERNHGGDEYEMLVEVFQLCLIRAPVLFRTADLPTSRAT</sequence>
<evidence type="ECO:0000313" key="2">
    <source>
        <dbReference type="WBParaSite" id="jg17078"/>
    </source>
</evidence>
<name>A0A915DAC7_9BILA</name>
<dbReference type="WBParaSite" id="jg17078">
    <property type="protein sequence ID" value="jg17078"/>
    <property type="gene ID" value="jg17078"/>
</dbReference>